<protein>
    <submittedName>
        <fullName evidence="2">Uncharacterized protein</fullName>
    </submittedName>
</protein>
<dbReference type="Proteomes" id="UP000029725">
    <property type="component" value="Unassembled WGS sequence"/>
</dbReference>
<proteinExistence type="predicted"/>
<feature type="region of interest" description="Disordered" evidence="1">
    <location>
        <begin position="261"/>
        <end position="284"/>
    </location>
</feature>
<gene>
    <name evidence="2" type="ORF">DI09_12p160</name>
</gene>
<dbReference type="RefSeq" id="XP_013239275.1">
    <property type="nucleotide sequence ID" value="XM_013383821.1"/>
</dbReference>
<dbReference type="VEuPathDB" id="MicrosporidiaDB:DI09_12p160"/>
<dbReference type="HOGENOM" id="CLU_842205_0_0_1"/>
<name>A0A098VUS5_9MICR</name>
<evidence type="ECO:0000313" key="2">
    <source>
        <dbReference type="EMBL" id="KGG52848.1"/>
    </source>
</evidence>
<dbReference type="GeneID" id="25258244"/>
<accession>A0A098VUS5</accession>
<organism evidence="2 3">
    <name type="scientific">Mitosporidium daphniae</name>
    <dbReference type="NCBI Taxonomy" id="1485682"/>
    <lineage>
        <taxon>Eukaryota</taxon>
        <taxon>Fungi</taxon>
        <taxon>Fungi incertae sedis</taxon>
        <taxon>Microsporidia</taxon>
        <taxon>Mitosporidium</taxon>
    </lineage>
</organism>
<feature type="compositionally biased region" description="Polar residues" evidence="1">
    <location>
        <begin position="261"/>
        <end position="282"/>
    </location>
</feature>
<evidence type="ECO:0000256" key="1">
    <source>
        <dbReference type="SAM" id="MobiDB-lite"/>
    </source>
</evidence>
<dbReference type="EMBL" id="JMKJ01000033">
    <property type="protein sequence ID" value="KGG52848.1"/>
    <property type="molecule type" value="Genomic_DNA"/>
</dbReference>
<dbReference type="AlphaFoldDB" id="A0A098VUS5"/>
<keyword evidence="3" id="KW-1185">Reference proteome</keyword>
<sequence>MSLSARRECLRGLLAQILEECSMNTAKISDEIAELRPRLISLERIRWNIFTQPSIKSLCSLYQIEHCGSIIKVANLFIPEDGDIYSKSPHFIFAGLPYEQTNALLSIFLTILDVFHKRILSPPPPSSASFHDNSSSRLPCPIVRMPGASPAIQIGQKSINSTETTSDILITPAIPELPVNKVQKISEVERNNWIMALAAISFNAIWLASKIWKRVTERCNWSPRQNPASISENLIIPRAIAKFFVMISIIEKGELSVNAQDQSSVNAQDQSSVNAQDQSSVNAEDEQPAYISDLLEFMYSSGMVEAFSHLSSFTKFFDEIEYFWERHAKE</sequence>
<comment type="caution">
    <text evidence="2">The sequence shown here is derived from an EMBL/GenBank/DDBJ whole genome shotgun (WGS) entry which is preliminary data.</text>
</comment>
<reference evidence="2 3" key="1">
    <citation type="submission" date="2014-04" db="EMBL/GenBank/DDBJ databases">
        <title>A new species of microsporidia sheds light on the evolution of extreme parasitism.</title>
        <authorList>
            <person name="Haag K.L."/>
            <person name="James T.Y."/>
            <person name="Larsson R."/>
            <person name="Schaer T.M."/>
            <person name="Refardt D."/>
            <person name="Pombert J.-F."/>
            <person name="Ebert D."/>
        </authorList>
    </citation>
    <scope>NUCLEOTIDE SEQUENCE [LARGE SCALE GENOMIC DNA]</scope>
    <source>
        <strain evidence="2 3">UGP3</strain>
        <tissue evidence="2">Spores</tissue>
    </source>
</reference>
<evidence type="ECO:0000313" key="3">
    <source>
        <dbReference type="Proteomes" id="UP000029725"/>
    </source>
</evidence>